<accession>K0KL25</accession>
<dbReference type="Proteomes" id="UP000009328">
    <property type="component" value="Unassembled WGS sequence"/>
</dbReference>
<comment type="caution">
    <text evidence="1">The sequence shown here is derived from an EMBL/GenBank/DDBJ whole genome shotgun (WGS) entry which is preliminary data.</text>
</comment>
<organism evidence="1 2">
    <name type="scientific">Wickerhamomyces ciferrii (strain ATCC 14091 / BCRC 22168 / CBS 111 / JCM 3599 / NBRC 0793 / NRRL Y-1031 F-60-10)</name>
    <name type="common">Yeast</name>
    <name type="synonym">Pichia ciferrii</name>
    <dbReference type="NCBI Taxonomy" id="1206466"/>
    <lineage>
        <taxon>Eukaryota</taxon>
        <taxon>Fungi</taxon>
        <taxon>Dikarya</taxon>
        <taxon>Ascomycota</taxon>
        <taxon>Saccharomycotina</taxon>
        <taxon>Saccharomycetes</taxon>
        <taxon>Phaffomycetales</taxon>
        <taxon>Wickerhamomycetaceae</taxon>
        <taxon>Wickerhamomyces</taxon>
    </lineage>
</organism>
<dbReference type="AlphaFoldDB" id="K0KL25"/>
<proteinExistence type="predicted"/>
<dbReference type="EMBL" id="CAIF01000054">
    <property type="protein sequence ID" value="CCH42872.1"/>
    <property type="molecule type" value="Genomic_DNA"/>
</dbReference>
<gene>
    <name evidence="1" type="ORF">BN7_2417</name>
</gene>
<protein>
    <submittedName>
        <fullName evidence="1">Uncharacterized protein</fullName>
    </submittedName>
</protein>
<sequence length="567" mass="66765">MTINPIEQFKKTLYSNSNQSTKISSRIDILESSRYIDIPFYLTNNRSFEFGKHFTILSTRDWQTNELIELISQNINNDSRSTNITALRPTQNYISTSEIDGIEQISIFSHWYDVTNFLITSQLLNKRLIKDFNSVNYCGKCFDQVEENLEYNVKEMLNNSLTIIGNEKINKIMKINGKLNPQFEMELKYFKLKNSNDCVLILKNNELELEKIVEILRYNNNNTNYNKFNFFHTQQIHQYCFKLFVGDLIYMNYKKNLENQIKLKKQYHHIIKQKYNEPTDVLNSGETKFSGINKQYNEINEYKNTKSLKPLEKTFTGLNYQIHDSIYKSEGFITISTRKPTIKELEKLYTKIQNPIPILKYNFLIDNIPITHSLLKLNDDVNQANNAIFEILAQCLKYEIIQGCESCLYPLNNSKTDNELKQECLNYLQNYQYLNNSVMHLNIKNSIYLMKPILMEFMMTLIKQDKIKQHVENFDLYEFKLNNELPIDANNISDDESIDGPKPIDLLIVLIPAKAKTSPTEALDILQVTNDEFEDIENCESYIKSQRLMKHEWVHQYSEVQSHSSKL</sequence>
<name>K0KL25_WICCF</name>
<dbReference type="InParanoid" id="K0KL25"/>
<dbReference type="HOGENOM" id="CLU_480759_0_0_1"/>
<evidence type="ECO:0000313" key="2">
    <source>
        <dbReference type="Proteomes" id="UP000009328"/>
    </source>
</evidence>
<evidence type="ECO:0000313" key="1">
    <source>
        <dbReference type="EMBL" id="CCH42872.1"/>
    </source>
</evidence>
<keyword evidence="2" id="KW-1185">Reference proteome</keyword>
<reference evidence="1 2" key="1">
    <citation type="journal article" date="2012" name="Eukaryot. Cell">
        <title>Draft genome sequence of Wickerhamomyces ciferrii NRRL Y-1031 F-60-10.</title>
        <authorList>
            <person name="Schneider J."/>
            <person name="Andrea H."/>
            <person name="Blom J."/>
            <person name="Jaenicke S."/>
            <person name="Ruckert C."/>
            <person name="Schorsch C."/>
            <person name="Szczepanowski R."/>
            <person name="Farwick M."/>
            <person name="Goesmann A."/>
            <person name="Puhler A."/>
            <person name="Schaffer S."/>
            <person name="Tauch A."/>
            <person name="Kohler T."/>
            <person name="Brinkrolf K."/>
        </authorList>
    </citation>
    <scope>NUCLEOTIDE SEQUENCE [LARGE SCALE GENOMIC DNA]</scope>
    <source>
        <strain evidence="2">ATCC 14091 / BCRC 22168 / CBS 111 / JCM 3599 / NBRC 0793 / NRRL Y-1031 F-60-10</strain>
    </source>
</reference>